<keyword evidence="2" id="KW-1185">Reference proteome</keyword>
<name>A0A9P0P3A4_ACAOB</name>
<sequence>MLSLKFHYSDILLSQQATIVFGLHSVAMVVAEEALTWVKVEPLLIHCNAQELPTVTDNSGKPAELAEEAVDAAGGLCSFRGFLFSGGRPPPSWM</sequence>
<accession>A0A9P0P3A4</accession>
<comment type="caution">
    <text evidence="1">The sequence shown here is derived from an EMBL/GenBank/DDBJ whole genome shotgun (WGS) entry which is preliminary data.</text>
</comment>
<proteinExistence type="predicted"/>
<dbReference type="EMBL" id="CAKOFQ010006721">
    <property type="protein sequence ID" value="CAH1965122.1"/>
    <property type="molecule type" value="Genomic_DNA"/>
</dbReference>
<dbReference type="AlphaFoldDB" id="A0A9P0P3A4"/>
<evidence type="ECO:0000313" key="1">
    <source>
        <dbReference type="EMBL" id="CAH1965122.1"/>
    </source>
</evidence>
<dbReference type="Proteomes" id="UP001152888">
    <property type="component" value="Unassembled WGS sequence"/>
</dbReference>
<dbReference type="OrthoDB" id="8194095at2759"/>
<reference evidence="1" key="1">
    <citation type="submission" date="2022-03" db="EMBL/GenBank/DDBJ databases">
        <authorList>
            <person name="Sayadi A."/>
        </authorList>
    </citation>
    <scope>NUCLEOTIDE SEQUENCE</scope>
</reference>
<gene>
    <name evidence="1" type="ORF">ACAOBT_LOCUS6167</name>
</gene>
<organism evidence="1 2">
    <name type="scientific">Acanthoscelides obtectus</name>
    <name type="common">Bean weevil</name>
    <name type="synonym">Bruchus obtectus</name>
    <dbReference type="NCBI Taxonomy" id="200917"/>
    <lineage>
        <taxon>Eukaryota</taxon>
        <taxon>Metazoa</taxon>
        <taxon>Ecdysozoa</taxon>
        <taxon>Arthropoda</taxon>
        <taxon>Hexapoda</taxon>
        <taxon>Insecta</taxon>
        <taxon>Pterygota</taxon>
        <taxon>Neoptera</taxon>
        <taxon>Endopterygota</taxon>
        <taxon>Coleoptera</taxon>
        <taxon>Polyphaga</taxon>
        <taxon>Cucujiformia</taxon>
        <taxon>Chrysomeloidea</taxon>
        <taxon>Chrysomelidae</taxon>
        <taxon>Bruchinae</taxon>
        <taxon>Bruchini</taxon>
        <taxon>Acanthoscelides</taxon>
    </lineage>
</organism>
<evidence type="ECO:0000313" key="2">
    <source>
        <dbReference type="Proteomes" id="UP001152888"/>
    </source>
</evidence>
<protein>
    <submittedName>
        <fullName evidence="1">Uncharacterized protein</fullName>
    </submittedName>
</protein>